<dbReference type="PANTHER" id="PTHR35807:SF1">
    <property type="entry name" value="TRANSCRIPTIONAL REGULATOR REDD"/>
    <property type="match status" value="1"/>
</dbReference>
<evidence type="ECO:0000256" key="4">
    <source>
        <dbReference type="ARBA" id="ARBA00023163"/>
    </source>
</evidence>
<dbReference type="CDD" id="cd00383">
    <property type="entry name" value="trans_reg_C"/>
    <property type="match status" value="1"/>
</dbReference>
<dbReference type="SUPFAM" id="SSF46894">
    <property type="entry name" value="C-terminal effector domain of the bipartite response regulators"/>
    <property type="match status" value="1"/>
</dbReference>
<dbReference type="SMART" id="SM00028">
    <property type="entry name" value="TPR"/>
    <property type="match status" value="3"/>
</dbReference>
<dbReference type="CDD" id="cd15831">
    <property type="entry name" value="BTAD"/>
    <property type="match status" value="1"/>
</dbReference>
<dbReference type="Proteomes" id="UP000791080">
    <property type="component" value="Unassembled WGS sequence"/>
</dbReference>
<dbReference type="RefSeq" id="WP_051313395.1">
    <property type="nucleotide sequence ID" value="NZ_AUBJ02000001.1"/>
</dbReference>
<feature type="domain" description="OmpR/PhoB-type" evidence="6">
    <location>
        <begin position="7"/>
        <end position="108"/>
    </location>
</feature>
<reference evidence="7 8" key="1">
    <citation type="submission" date="2013-07" db="EMBL/GenBank/DDBJ databases">
        <authorList>
            <consortium name="DOE Joint Genome Institute"/>
            <person name="Reeve W."/>
            <person name="Huntemann M."/>
            <person name="Han J."/>
            <person name="Chen A."/>
            <person name="Kyrpides N."/>
            <person name="Mavromatis K."/>
            <person name="Markowitz V."/>
            <person name="Palaniappan K."/>
            <person name="Ivanova N."/>
            <person name="Schaumberg A."/>
            <person name="Pati A."/>
            <person name="Liolios K."/>
            <person name="Nordberg H.P."/>
            <person name="Cantor M.N."/>
            <person name="Hua S.X."/>
            <person name="Woyke T."/>
        </authorList>
    </citation>
    <scope>NUCLEOTIDE SEQUENCE [LARGE SCALE GENOMIC DNA]</scope>
    <source>
        <strain evidence="7 8">DSM 43889</strain>
    </source>
</reference>
<dbReference type="SUPFAM" id="SSF52540">
    <property type="entry name" value="P-loop containing nucleoside triphosphate hydrolases"/>
    <property type="match status" value="1"/>
</dbReference>
<name>A0ABT1JJC7_ACTCY</name>
<keyword evidence="3 5" id="KW-0238">DNA-binding</keyword>
<dbReference type="InterPro" id="IPR019734">
    <property type="entry name" value="TPR_rpt"/>
</dbReference>
<keyword evidence="2" id="KW-0805">Transcription regulation</keyword>
<organism evidence="7 8">
    <name type="scientific">Actinoalloteichus caeruleus DSM 43889</name>
    <dbReference type="NCBI Taxonomy" id="1120930"/>
    <lineage>
        <taxon>Bacteria</taxon>
        <taxon>Bacillati</taxon>
        <taxon>Actinomycetota</taxon>
        <taxon>Actinomycetes</taxon>
        <taxon>Pseudonocardiales</taxon>
        <taxon>Pseudonocardiaceae</taxon>
        <taxon>Actinoalloteichus</taxon>
        <taxon>Actinoalloteichus cyanogriseus</taxon>
    </lineage>
</organism>
<reference evidence="7 8" key="2">
    <citation type="submission" date="2022-06" db="EMBL/GenBank/DDBJ databases">
        <title>Genomic Encyclopedia of Type Strains, Phase I: the one thousand microbial genomes (KMG-I) project.</title>
        <authorList>
            <person name="Kyrpides N."/>
        </authorList>
    </citation>
    <scope>NUCLEOTIDE SEQUENCE [LARGE SCALE GENOMIC DNA]</scope>
    <source>
        <strain evidence="7 8">DSM 43889</strain>
    </source>
</reference>
<evidence type="ECO:0000256" key="2">
    <source>
        <dbReference type="ARBA" id="ARBA00023015"/>
    </source>
</evidence>
<protein>
    <submittedName>
        <fullName evidence="7">DNA-binding transcriptional activator of the SARP family</fullName>
    </submittedName>
</protein>
<dbReference type="InterPro" id="IPR027417">
    <property type="entry name" value="P-loop_NTPase"/>
</dbReference>
<dbReference type="GO" id="GO:0003677">
    <property type="term" value="F:DNA binding"/>
    <property type="evidence" value="ECO:0007669"/>
    <property type="project" value="UniProtKB-KW"/>
</dbReference>
<evidence type="ECO:0000256" key="3">
    <source>
        <dbReference type="ARBA" id="ARBA00023125"/>
    </source>
</evidence>
<gene>
    <name evidence="7" type="ORF">G443_002886</name>
</gene>
<dbReference type="InterPro" id="IPR036388">
    <property type="entry name" value="WH-like_DNA-bd_sf"/>
</dbReference>
<proteinExistence type="inferred from homology"/>
<comment type="caution">
    <text evidence="7">The sequence shown here is derived from an EMBL/GenBank/DDBJ whole genome shotgun (WGS) entry which is preliminary data.</text>
</comment>
<dbReference type="Pfam" id="PF03704">
    <property type="entry name" value="BTAD"/>
    <property type="match status" value="1"/>
</dbReference>
<dbReference type="SMART" id="SM01043">
    <property type="entry name" value="BTAD"/>
    <property type="match status" value="1"/>
</dbReference>
<dbReference type="InterPro" id="IPR001867">
    <property type="entry name" value="OmpR/PhoB-type_DNA-bd"/>
</dbReference>
<dbReference type="EMBL" id="AUBJ02000001">
    <property type="protein sequence ID" value="MCP2332616.1"/>
    <property type="molecule type" value="Genomic_DNA"/>
</dbReference>
<evidence type="ECO:0000313" key="8">
    <source>
        <dbReference type="Proteomes" id="UP000791080"/>
    </source>
</evidence>
<dbReference type="InterPro" id="IPR016032">
    <property type="entry name" value="Sig_transdc_resp-reg_C-effctor"/>
</dbReference>
<comment type="similarity">
    <text evidence="1">Belongs to the AfsR/DnrI/RedD regulatory family.</text>
</comment>
<dbReference type="SUPFAM" id="SSF48452">
    <property type="entry name" value="TPR-like"/>
    <property type="match status" value="2"/>
</dbReference>
<dbReference type="InterPro" id="IPR051677">
    <property type="entry name" value="AfsR-DnrI-RedD_regulator"/>
</dbReference>
<dbReference type="PRINTS" id="PR00364">
    <property type="entry name" value="DISEASERSIST"/>
</dbReference>
<dbReference type="PROSITE" id="PS51755">
    <property type="entry name" value="OMPR_PHOB"/>
    <property type="match status" value="1"/>
</dbReference>
<dbReference type="SMART" id="SM00862">
    <property type="entry name" value="Trans_reg_C"/>
    <property type="match status" value="1"/>
</dbReference>
<dbReference type="Pfam" id="PF00486">
    <property type="entry name" value="Trans_reg_C"/>
    <property type="match status" value="1"/>
</dbReference>
<dbReference type="InterPro" id="IPR005158">
    <property type="entry name" value="BTAD"/>
</dbReference>
<keyword evidence="8" id="KW-1185">Reference proteome</keyword>
<dbReference type="PANTHER" id="PTHR35807">
    <property type="entry name" value="TRANSCRIPTIONAL REGULATOR REDD-RELATED"/>
    <property type="match status" value="1"/>
</dbReference>
<accession>A0ABT1JJC7</accession>
<evidence type="ECO:0000256" key="1">
    <source>
        <dbReference type="ARBA" id="ARBA00005820"/>
    </source>
</evidence>
<sequence length="954" mass="103189">MLNGDDTPGGQPGARFLLLGPVEVTVDGRPVPLGSRAVRSVLALLLLNRGTVVPTERIAEMLWGHSPPASARTILHGYVSRLRRQLAALPGDSPADIRTKPPGYRIEVDGALIDLVRARDLAASAGADADDAPGPDRRARLLRQALKLWRGPSLGDLSDEGVLGSMAHSIEEFRLDLVEQRVAADLELGREGLVTAELVRLLDEHPLRERMAAHLLVALYRLGRRADAVARYQDIRRRLREEFGVDPSPHLQRTYERVLRDDPLLLGSGNRPAIAAGRDAAAPRQLPPEVGGFTGRARELARLRELWERRRPTEAERAGSGPRIVVLAGPPGAGKSALAVTWAHRVRHHYPDGQLFVHLGGADGRNGPVPPDSALRQLLVGLGVRDRDVPAGVAERAAAFRSSAADRRLLLVFDDAASTEQVLPLLPAGRDCLVLVTSRRRLEGLVVRSGAALLPLGMLAEDDAVELLAGALRDVGGEIDGTNTDTVVELVRLCGGLPLALRIVAARIIAGGGSGLATLLSELGDERDRLVRLAVEDDEISVRGAFDVSYRDLPPDHADVFRLVGAHPGSEMTDHVLAAMAGRPVREVSVVVDELASRHLVDRVTPDRVGAHDLLRLYARQLDVPDTGPGSSPRHRMVAYYLAASERAREALQLSSQPVRLEPLAPEVELPELGDAVSWYDREWANLGQAVATAEALGEHRRVWRLIWSLMPYVRFRHLLDEAGGLFERGLAAARQDGDRLGECLMLRGQVSVALYGSTGLPAALDRAVAASEIAEELAGPELVAATVADLFTVRVQLGLFEEARSVGERTLTLYRELGDVAGQAMALNNLALLDQNEGRLDSAFARCLAVRELYRITGRPFHEAVALNNLAELAGELRRWDAARDYAEAALRVAGGCGATVQEGKALISLGDVHRASGDEELALATWRRAEELLRPTSSPILREAEQRIAEAS</sequence>
<dbReference type="InterPro" id="IPR011990">
    <property type="entry name" value="TPR-like_helical_dom_sf"/>
</dbReference>
<dbReference type="Gene3D" id="3.40.50.300">
    <property type="entry name" value="P-loop containing nucleotide triphosphate hydrolases"/>
    <property type="match status" value="1"/>
</dbReference>
<dbReference type="Pfam" id="PF13424">
    <property type="entry name" value="TPR_12"/>
    <property type="match status" value="1"/>
</dbReference>
<keyword evidence="4" id="KW-0804">Transcription</keyword>
<evidence type="ECO:0000259" key="6">
    <source>
        <dbReference type="PROSITE" id="PS51755"/>
    </source>
</evidence>
<dbReference type="Gene3D" id="1.25.40.10">
    <property type="entry name" value="Tetratricopeptide repeat domain"/>
    <property type="match status" value="2"/>
</dbReference>
<dbReference type="Gene3D" id="1.10.10.10">
    <property type="entry name" value="Winged helix-like DNA-binding domain superfamily/Winged helix DNA-binding domain"/>
    <property type="match status" value="1"/>
</dbReference>
<evidence type="ECO:0000256" key="5">
    <source>
        <dbReference type="PROSITE-ProRule" id="PRU01091"/>
    </source>
</evidence>
<evidence type="ECO:0000313" key="7">
    <source>
        <dbReference type="EMBL" id="MCP2332616.1"/>
    </source>
</evidence>
<feature type="DNA-binding region" description="OmpR/PhoB-type" evidence="5">
    <location>
        <begin position="7"/>
        <end position="108"/>
    </location>
</feature>